<name>A0A368PZ37_SETIT</name>
<dbReference type="EMBL" id="CM003529">
    <property type="protein sequence ID" value="RCV10919.1"/>
    <property type="molecule type" value="Genomic_DNA"/>
</dbReference>
<sequence length="99" mass="11495">MPTAASRSDAWSRRTGRTRWTLPLELQWRCPVVSLGTGGRKNYGLCQYGILQLQLIPLPYLQIGQFYTVEKHCLCCKEILLLLGHYTSQYFFLNFRDGH</sequence>
<reference evidence="1" key="1">
    <citation type="journal article" date="2012" name="Nat. Biotechnol.">
        <title>Reference genome sequence of the model plant Setaria.</title>
        <authorList>
            <person name="Bennetzen J.L."/>
            <person name="Schmutz J."/>
            <person name="Wang H."/>
            <person name="Percifield R."/>
            <person name="Hawkins J."/>
            <person name="Pontaroli A.C."/>
            <person name="Estep M."/>
            <person name="Feng L."/>
            <person name="Vaughn J.N."/>
            <person name="Grimwood J."/>
            <person name="Jenkins J."/>
            <person name="Barry K."/>
            <person name="Lindquist E."/>
            <person name="Hellsten U."/>
            <person name="Deshpande S."/>
            <person name="Wang X."/>
            <person name="Wu X."/>
            <person name="Mitros T."/>
            <person name="Triplett J."/>
            <person name="Yang X."/>
            <person name="Ye C.Y."/>
            <person name="Mauro-Herrera M."/>
            <person name="Wang L."/>
            <person name="Li P."/>
            <person name="Sharma M."/>
            <person name="Sharma R."/>
            <person name="Ronald P.C."/>
            <person name="Panaud O."/>
            <person name="Kellogg E.A."/>
            <person name="Brutnell T.P."/>
            <person name="Doust A.N."/>
            <person name="Tuskan G.A."/>
            <person name="Rokhsar D."/>
            <person name="Devos K.M."/>
        </authorList>
    </citation>
    <scope>NUCLEOTIDE SEQUENCE [LARGE SCALE GENOMIC DNA]</scope>
    <source>
        <strain evidence="1">Yugu1</strain>
    </source>
</reference>
<organism evidence="1">
    <name type="scientific">Setaria italica</name>
    <name type="common">Foxtail millet</name>
    <name type="synonym">Panicum italicum</name>
    <dbReference type="NCBI Taxonomy" id="4555"/>
    <lineage>
        <taxon>Eukaryota</taxon>
        <taxon>Viridiplantae</taxon>
        <taxon>Streptophyta</taxon>
        <taxon>Embryophyta</taxon>
        <taxon>Tracheophyta</taxon>
        <taxon>Spermatophyta</taxon>
        <taxon>Magnoliopsida</taxon>
        <taxon>Liliopsida</taxon>
        <taxon>Poales</taxon>
        <taxon>Poaceae</taxon>
        <taxon>PACMAD clade</taxon>
        <taxon>Panicoideae</taxon>
        <taxon>Panicodae</taxon>
        <taxon>Paniceae</taxon>
        <taxon>Cenchrinae</taxon>
        <taxon>Setaria</taxon>
    </lineage>
</organism>
<dbReference type="AlphaFoldDB" id="A0A368PZ37"/>
<gene>
    <name evidence="1" type="ORF">SETIT_2G146500v2</name>
</gene>
<evidence type="ECO:0000313" key="1">
    <source>
        <dbReference type="EMBL" id="RCV10919.1"/>
    </source>
</evidence>
<protein>
    <submittedName>
        <fullName evidence="1">Uncharacterized protein</fullName>
    </submittedName>
</protein>
<reference evidence="1" key="2">
    <citation type="submission" date="2015-07" db="EMBL/GenBank/DDBJ databases">
        <authorList>
            <person name="Noorani M."/>
        </authorList>
    </citation>
    <scope>NUCLEOTIDE SEQUENCE</scope>
    <source>
        <strain evidence="1">Yugu1</strain>
    </source>
</reference>
<accession>A0A368PZ37</accession>
<proteinExistence type="predicted"/>